<dbReference type="InterPro" id="IPR023164">
    <property type="entry name" value="YqgQ-like_sf"/>
</dbReference>
<evidence type="ECO:0000313" key="2">
    <source>
        <dbReference type="Proteomes" id="UP001519294"/>
    </source>
</evidence>
<evidence type="ECO:0000313" key="1">
    <source>
        <dbReference type="EMBL" id="MBP2256508.1"/>
    </source>
</evidence>
<reference evidence="1 2" key="1">
    <citation type="submission" date="2021-03" db="EMBL/GenBank/DDBJ databases">
        <title>Genomic Encyclopedia of Type Strains, Phase IV (KMG-IV): sequencing the most valuable type-strain genomes for metagenomic binning, comparative biology and taxonomic classification.</title>
        <authorList>
            <person name="Goeker M."/>
        </authorList>
    </citation>
    <scope>NUCLEOTIDE SEQUENCE [LARGE SCALE GENOMIC DNA]</scope>
    <source>
        <strain evidence="1 2">DSM 25790</strain>
    </source>
</reference>
<organism evidence="1 2">
    <name type="scientific">Virgibacillus alimentarius</name>
    <dbReference type="NCBI Taxonomy" id="698769"/>
    <lineage>
        <taxon>Bacteria</taxon>
        <taxon>Bacillati</taxon>
        <taxon>Bacillota</taxon>
        <taxon>Bacilli</taxon>
        <taxon>Bacillales</taxon>
        <taxon>Bacillaceae</taxon>
        <taxon>Virgibacillus</taxon>
    </lineage>
</organism>
<dbReference type="SUPFAM" id="SSF158379">
    <property type="entry name" value="YqgQ-like"/>
    <property type="match status" value="1"/>
</dbReference>
<gene>
    <name evidence="1" type="ORF">J2Z81_000441</name>
</gene>
<dbReference type="Pfam" id="PF06014">
    <property type="entry name" value="YqgQ-like"/>
    <property type="match status" value="1"/>
</dbReference>
<dbReference type="RefSeq" id="WP_029271018.1">
    <property type="nucleotide sequence ID" value="NZ_JAGIKX010000002.1"/>
</dbReference>
<name>A0ABS4S4V6_9BACI</name>
<proteinExistence type="predicted"/>
<accession>A0ABS4S4V6</accession>
<dbReference type="Proteomes" id="UP001519294">
    <property type="component" value="Unassembled WGS sequence"/>
</dbReference>
<dbReference type="EMBL" id="JAGIKX010000002">
    <property type="protein sequence ID" value="MBP2256508.1"/>
    <property type="molecule type" value="Genomic_DNA"/>
</dbReference>
<keyword evidence="2" id="KW-1185">Reference proteome</keyword>
<comment type="caution">
    <text evidence="1">The sequence shown here is derived from an EMBL/GenBank/DDBJ whole genome shotgun (WGS) entry which is preliminary data.</text>
</comment>
<dbReference type="Gene3D" id="1.10.287.760">
    <property type="entry name" value="YqgQ-like"/>
    <property type="match status" value="1"/>
</dbReference>
<dbReference type="InterPro" id="IPR009256">
    <property type="entry name" value="YqgQ-like"/>
</dbReference>
<sequence>MQTVYDVQQILKRFGIYIYTGDRLGDLELMEMEMKELYLAEFLPIKQYHMAKIILRREAALIREESENKS</sequence>
<protein>
    <submittedName>
        <fullName evidence="1">Uncharacterized protein YqgQ</fullName>
    </submittedName>
</protein>